<accession>A0ABY5D9I9</accession>
<protein>
    <submittedName>
        <fullName evidence="2">Uncharacterized protein</fullName>
    </submittedName>
</protein>
<organism evidence="2 3">
    <name type="scientific">Nocardiopsis exhalans</name>
    <dbReference type="NCBI Taxonomy" id="163604"/>
    <lineage>
        <taxon>Bacteria</taxon>
        <taxon>Bacillati</taxon>
        <taxon>Actinomycetota</taxon>
        <taxon>Actinomycetes</taxon>
        <taxon>Streptosporangiales</taxon>
        <taxon>Nocardiopsidaceae</taxon>
        <taxon>Nocardiopsis</taxon>
    </lineage>
</organism>
<sequence length="73" mass="8405">MAHPDDPVERARHLREEAHDALEMYPPGVPRAEALAQIATVDLLLVVVDELRQAREQDRREARKDRREARRGG</sequence>
<evidence type="ECO:0000313" key="2">
    <source>
        <dbReference type="EMBL" id="USY19723.1"/>
    </source>
</evidence>
<keyword evidence="3" id="KW-1185">Reference proteome</keyword>
<evidence type="ECO:0000313" key="3">
    <source>
        <dbReference type="Proteomes" id="UP001055940"/>
    </source>
</evidence>
<dbReference type="RefSeq" id="WP_254418915.1">
    <property type="nucleotide sequence ID" value="NZ_CP099837.1"/>
</dbReference>
<dbReference type="Proteomes" id="UP001055940">
    <property type="component" value="Chromosome"/>
</dbReference>
<evidence type="ECO:0000256" key="1">
    <source>
        <dbReference type="SAM" id="MobiDB-lite"/>
    </source>
</evidence>
<feature type="region of interest" description="Disordered" evidence="1">
    <location>
        <begin position="54"/>
        <end position="73"/>
    </location>
</feature>
<reference evidence="2" key="1">
    <citation type="submission" date="2022-06" db="EMBL/GenBank/DDBJ databases">
        <authorList>
            <person name="Ping M."/>
        </authorList>
    </citation>
    <scope>NUCLEOTIDE SEQUENCE</scope>
    <source>
        <strain evidence="2">JCM11759T</strain>
    </source>
</reference>
<proteinExistence type="predicted"/>
<gene>
    <name evidence="2" type="ORF">NE857_31590</name>
</gene>
<dbReference type="EMBL" id="CP099837">
    <property type="protein sequence ID" value="USY19723.1"/>
    <property type="molecule type" value="Genomic_DNA"/>
</dbReference>
<name>A0ABY5D9I9_9ACTN</name>